<dbReference type="OrthoDB" id="2130169at2759"/>
<dbReference type="PANTHER" id="PTHR48079:SF6">
    <property type="entry name" value="NAD(P)-BINDING DOMAIN-CONTAINING PROTEIN-RELATED"/>
    <property type="match status" value="1"/>
</dbReference>
<dbReference type="AlphaFoldDB" id="A0A9P9I7E9"/>
<reference evidence="2" key="1">
    <citation type="journal article" date="2021" name="Nat. Commun.">
        <title>Genetic determinants of endophytism in the Arabidopsis root mycobiome.</title>
        <authorList>
            <person name="Mesny F."/>
            <person name="Miyauchi S."/>
            <person name="Thiergart T."/>
            <person name="Pickel B."/>
            <person name="Atanasova L."/>
            <person name="Karlsson M."/>
            <person name="Huettel B."/>
            <person name="Barry K.W."/>
            <person name="Haridas S."/>
            <person name="Chen C."/>
            <person name="Bauer D."/>
            <person name="Andreopoulos W."/>
            <person name="Pangilinan J."/>
            <person name="LaButti K."/>
            <person name="Riley R."/>
            <person name="Lipzen A."/>
            <person name="Clum A."/>
            <person name="Drula E."/>
            <person name="Henrissat B."/>
            <person name="Kohler A."/>
            <person name="Grigoriev I.V."/>
            <person name="Martin F.M."/>
            <person name="Hacquard S."/>
        </authorList>
    </citation>
    <scope>NUCLEOTIDE SEQUENCE</scope>
    <source>
        <strain evidence="2">MPI-CAGE-AT-0021</strain>
    </source>
</reference>
<feature type="domain" description="NAD-dependent epimerase/dehydratase" evidence="1">
    <location>
        <begin position="5"/>
        <end position="231"/>
    </location>
</feature>
<organism evidence="2 3">
    <name type="scientific">Dactylonectria estremocensis</name>
    <dbReference type="NCBI Taxonomy" id="1079267"/>
    <lineage>
        <taxon>Eukaryota</taxon>
        <taxon>Fungi</taxon>
        <taxon>Dikarya</taxon>
        <taxon>Ascomycota</taxon>
        <taxon>Pezizomycotina</taxon>
        <taxon>Sordariomycetes</taxon>
        <taxon>Hypocreomycetidae</taxon>
        <taxon>Hypocreales</taxon>
        <taxon>Nectriaceae</taxon>
        <taxon>Dactylonectria</taxon>
    </lineage>
</organism>
<dbReference type="GO" id="GO:0004029">
    <property type="term" value="F:aldehyde dehydrogenase (NAD+) activity"/>
    <property type="evidence" value="ECO:0007669"/>
    <property type="project" value="TreeGrafter"/>
</dbReference>
<comment type="caution">
    <text evidence="2">The sequence shown here is derived from an EMBL/GenBank/DDBJ whole genome shotgun (WGS) entry which is preliminary data.</text>
</comment>
<sequence length="334" mass="35828">MTKLFLTGATGYIGGDALHAIKTAHPDYDITALVRSKEKGEVVRSKYQDIRLVYGTLDDFDLLADEASKADVTCHLANCEHEAGAKAIAEGLSRNTAGYAIHLSGADNICYLDLNTETYGKAGDRVFNDLTDLEEILAPSNKAPHREVDVAILEAAKKGGKTAIVCPPTIYGPGRGPGNKRSIQVPELASRTLQRGKAITVKGGDNIWNSVHIHDLAKLFLLLVEAAVEGGGQADWGVNGFYFAENGHFSWRAVAESIAKAANARGLLKSTDLDNLSVEEADAVWDYGSFFWGTNSRSRAVRARDVLGWEPVAAGIFEDIPDTVEGEAATLGLV</sequence>
<gene>
    <name evidence="2" type="ORF">B0J13DRAFT_600633</name>
</gene>
<dbReference type="InterPro" id="IPR001509">
    <property type="entry name" value="Epimerase_deHydtase"/>
</dbReference>
<evidence type="ECO:0000313" key="3">
    <source>
        <dbReference type="Proteomes" id="UP000717696"/>
    </source>
</evidence>
<keyword evidence="3" id="KW-1185">Reference proteome</keyword>
<dbReference type="InterPro" id="IPR051783">
    <property type="entry name" value="NAD(P)-dependent_oxidoreduct"/>
</dbReference>
<evidence type="ECO:0000259" key="1">
    <source>
        <dbReference type="Pfam" id="PF01370"/>
    </source>
</evidence>
<dbReference type="InterPro" id="IPR036291">
    <property type="entry name" value="NAD(P)-bd_dom_sf"/>
</dbReference>
<accession>A0A9P9I7E9</accession>
<dbReference type="SUPFAM" id="SSF51735">
    <property type="entry name" value="NAD(P)-binding Rossmann-fold domains"/>
    <property type="match status" value="1"/>
</dbReference>
<dbReference type="Proteomes" id="UP000717696">
    <property type="component" value="Unassembled WGS sequence"/>
</dbReference>
<dbReference type="Pfam" id="PF01370">
    <property type="entry name" value="Epimerase"/>
    <property type="match status" value="1"/>
</dbReference>
<dbReference type="Gene3D" id="3.40.50.720">
    <property type="entry name" value="NAD(P)-binding Rossmann-like Domain"/>
    <property type="match status" value="1"/>
</dbReference>
<dbReference type="GO" id="GO:0005737">
    <property type="term" value="C:cytoplasm"/>
    <property type="evidence" value="ECO:0007669"/>
    <property type="project" value="TreeGrafter"/>
</dbReference>
<protein>
    <recommendedName>
        <fullName evidence="1">NAD-dependent epimerase/dehydratase domain-containing protein</fullName>
    </recommendedName>
</protein>
<proteinExistence type="predicted"/>
<dbReference type="EMBL" id="JAGMUU010000073">
    <property type="protein sequence ID" value="KAH7109385.1"/>
    <property type="molecule type" value="Genomic_DNA"/>
</dbReference>
<dbReference type="PANTHER" id="PTHR48079">
    <property type="entry name" value="PROTEIN YEEZ"/>
    <property type="match status" value="1"/>
</dbReference>
<evidence type="ECO:0000313" key="2">
    <source>
        <dbReference type="EMBL" id="KAH7109385.1"/>
    </source>
</evidence>
<name>A0A9P9I7E9_9HYPO</name>